<feature type="compositionally biased region" description="Pro residues" evidence="2">
    <location>
        <begin position="1"/>
        <end position="22"/>
    </location>
</feature>
<sequence length="817" mass="88237">MPQPPANVRVPVPPPDAPPGTAPVPTADPDDFTASGVAPSDRLADFLVSRAPLNTWPAELRHFIANWERHARRRLSPGEGPHAADYQAYQVLELPLFLRSAHDAVMQERERLRRKVAHCRERATPGAGSLRRQAASNAVQELARQEELLLSLETYLQPALQACLPLVAETLFQLQEMDLADCVATVAARIEERLSTGHPRERAACAGICAMVSDLIGPISLRVGQPPRLPPEPVEDPAASARALACGQVSPPLHFDTLHWVVEAMDLLCGFCLQLSVECEAVWAGEAMDRIEKALAALCEHEAGLAGREEPPGVRTAIARERRAMRTLQAERIGPPTAHTERETQLLFVRWANLVDTLVGWLDERGIDDPAERKPVQAAAVAEPLPDARSGANRRRKNKARPKPEPLPGAVPGEAPHTAPPATPFSSAGRRRAPRPSPPAAPAPPALHTLRAAAALPRLQDAARADPAEAAAVLQDFLYRRKLRTLLLAEPAPVAAALLDAMAALVERCAGGTPPLGFIALREMLDAAWVRSDTAPGTRLAAAVFEHFAARGPDDGKAAGFRLFCMGKGLERFLQALPAVPPDLARRALRALEGRLAALNRENEAARQAGHPAPADEFRQAVQQARLDYMSAYRKLSETERQQSADDMAAWLASALRAVAPHAGHAPVPSLARQLARLAGEPWPDGGQASDPESMLQTALRLLTEGRPASCRLLPEQRRAEINAHNLSTPVFEDLLKHLARRRTAAGAPAFNAFELSVGGVHHQDGGRAGDRKRQAVSQLAAEWGWPVQHDGGSILYLHDGSRPRTGWASYQAGFAS</sequence>
<gene>
    <name evidence="3" type="ORF">GT347_04750</name>
</gene>
<evidence type="ECO:0000256" key="1">
    <source>
        <dbReference type="SAM" id="Coils"/>
    </source>
</evidence>
<dbReference type="KEGG" id="xyk:GT347_04750"/>
<evidence type="ECO:0000256" key="2">
    <source>
        <dbReference type="SAM" id="MobiDB-lite"/>
    </source>
</evidence>
<feature type="region of interest" description="Disordered" evidence="2">
    <location>
        <begin position="1"/>
        <end position="36"/>
    </location>
</feature>
<dbReference type="AlphaFoldDB" id="A0A857J0G0"/>
<feature type="compositionally biased region" description="Pro residues" evidence="2">
    <location>
        <begin position="435"/>
        <end position="445"/>
    </location>
</feature>
<accession>A0A857J0G0</accession>
<dbReference type="EMBL" id="CP047650">
    <property type="protein sequence ID" value="QHI97350.1"/>
    <property type="molecule type" value="Genomic_DNA"/>
</dbReference>
<feature type="region of interest" description="Disordered" evidence="2">
    <location>
        <begin position="372"/>
        <end position="445"/>
    </location>
</feature>
<name>A0A857J0G0_9BURK</name>
<keyword evidence="4" id="KW-1185">Reference proteome</keyword>
<reference evidence="3 4" key="1">
    <citation type="submission" date="2020-01" db="EMBL/GenBank/DDBJ databases">
        <title>Genome sequencing of strain KACC 21265.</title>
        <authorList>
            <person name="Heo J."/>
            <person name="Kim S.-J."/>
            <person name="Kim J.-S."/>
            <person name="Hong S.-B."/>
            <person name="Kwon S.-W."/>
        </authorList>
    </citation>
    <scope>NUCLEOTIDE SEQUENCE [LARGE SCALE GENOMIC DNA]</scope>
    <source>
        <strain evidence="3 4">KACC 21265</strain>
    </source>
</reference>
<proteinExistence type="predicted"/>
<dbReference type="Proteomes" id="UP000464787">
    <property type="component" value="Chromosome"/>
</dbReference>
<feature type="coiled-coil region" evidence="1">
    <location>
        <begin position="589"/>
        <end position="642"/>
    </location>
</feature>
<organism evidence="3 4">
    <name type="scientific">Xylophilus rhododendri</name>
    <dbReference type="NCBI Taxonomy" id="2697032"/>
    <lineage>
        <taxon>Bacteria</taxon>
        <taxon>Pseudomonadati</taxon>
        <taxon>Pseudomonadota</taxon>
        <taxon>Betaproteobacteria</taxon>
        <taxon>Burkholderiales</taxon>
        <taxon>Xylophilus</taxon>
    </lineage>
</organism>
<evidence type="ECO:0000313" key="4">
    <source>
        <dbReference type="Proteomes" id="UP000464787"/>
    </source>
</evidence>
<evidence type="ECO:0000313" key="3">
    <source>
        <dbReference type="EMBL" id="QHI97350.1"/>
    </source>
</evidence>
<keyword evidence="1" id="KW-0175">Coiled coil</keyword>
<protein>
    <submittedName>
        <fullName evidence="3">Uncharacterized protein</fullName>
    </submittedName>
</protein>
<dbReference type="RefSeq" id="WP_160550868.1">
    <property type="nucleotide sequence ID" value="NZ_CP047650.1"/>
</dbReference>
<feature type="compositionally biased region" description="Basic residues" evidence="2">
    <location>
        <begin position="392"/>
        <end position="401"/>
    </location>
</feature>